<keyword evidence="2" id="KW-1133">Transmembrane helix</keyword>
<comment type="caution">
    <text evidence="3">The sequence shown here is derived from an EMBL/GenBank/DDBJ whole genome shotgun (WGS) entry which is preliminary data.</text>
</comment>
<evidence type="ECO:0000256" key="2">
    <source>
        <dbReference type="SAM" id="Phobius"/>
    </source>
</evidence>
<dbReference type="RefSeq" id="WP_275409865.1">
    <property type="nucleotide sequence ID" value="NZ_BAAABO010000004.1"/>
</dbReference>
<accession>A0ABQ3XVW5</accession>
<evidence type="ECO:0000256" key="1">
    <source>
        <dbReference type="SAM" id="MobiDB-lite"/>
    </source>
</evidence>
<protein>
    <recommendedName>
        <fullName evidence="5">DUF2637 domain-containing protein</fullName>
    </recommendedName>
</protein>
<feature type="compositionally biased region" description="Low complexity" evidence="1">
    <location>
        <begin position="197"/>
        <end position="228"/>
    </location>
</feature>
<gene>
    <name evidence="3" type="ORF">Ade02nite_05310</name>
</gene>
<feature type="region of interest" description="Disordered" evidence="1">
    <location>
        <begin position="321"/>
        <end position="397"/>
    </location>
</feature>
<sequence length="439" mass="44235">MVLEHLRRVRWAVRATLLLGVAASVVANVLHALDNPISQAIAAWPPLALLLTVELISRVPVHRKLLAAARFVATATIAGIAAWVSYWHMAGVAARYGETGASPYLLPLSVDGLIVVASICLVELGGRISTLERAATPDLAAPTPAGTPSAHSPAAPAGTATPAAGFPTNGTPTPTATTTTTGIPTAAPSLATTGVSTTAPGLTATGVPTPAGPTTSTPSSTVAPSPATLAAPPVAHITEISDMRSMSEQAEPSEVATAYPGLIPAPTAQTASGHLAASSATTAHRAGGHVSAAQPRSRNAGTGTRATTAAALAEAATALPRASDTAAFTPAMTRQGRPAGNAPRPATGAPRPTAGAAATSRPTGSARAVPAQRTTRPDTTTARAEKPAKPRRSPAETVALAHRIKADRPHLTEAELAAELGISLSRWRTIRREAENVAA</sequence>
<keyword evidence="2" id="KW-0812">Transmembrane</keyword>
<evidence type="ECO:0000313" key="3">
    <source>
        <dbReference type="EMBL" id="GID71890.1"/>
    </source>
</evidence>
<evidence type="ECO:0000313" key="4">
    <source>
        <dbReference type="Proteomes" id="UP000609879"/>
    </source>
</evidence>
<feature type="compositionally biased region" description="Low complexity" evidence="1">
    <location>
        <begin position="139"/>
        <end position="189"/>
    </location>
</feature>
<dbReference type="Pfam" id="PF10935">
    <property type="entry name" value="DUF2637"/>
    <property type="match status" value="1"/>
</dbReference>
<feature type="transmembrane region" description="Helical" evidence="2">
    <location>
        <begin position="36"/>
        <end position="53"/>
    </location>
</feature>
<feature type="region of interest" description="Disordered" evidence="1">
    <location>
        <begin position="266"/>
        <end position="308"/>
    </location>
</feature>
<proteinExistence type="predicted"/>
<dbReference type="EMBL" id="BOMI01000007">
    <property type="protein sequence ID" value="GID71890.1"/>
    <property type="molecule type" value="Genomic_DNA"/>
</dbReference>
<feature type="transmembrane region" description="Helical" evidence="2">
    <location>
        <begin position="65"/>
        <end position="84"/>
    </location>
</feature>
<organism evidence="3 4">
    <name type="scientific">Paractinoplanes deccanensis</name>
    <dbReference type="NCBI Taxonomy" id="113561"/>
    <lineage>
        <taxon>Bacteria</taxon>
        <taxon>Bacillati</taxon>
        <taxon>Actinomycetota</taxon>
        <taxon>Actinomycetes</taxon>
        <taxon>Micromonosporales</taxon>
        <taxon>Micromonosporaceae</taxon>
        <taxon>Paractinoplanes</taxon>
    </lineage>
</organism>
<dbReference type="Proteomes" id="UP000609879">
    <property type="component" value="Unassembled WGS sequence"/>
</dbReference>
<keyword evidence="4" id="KW-1185">Reference proteome</keyword>
<name>A0ABQ3XVW5_9ACTN</name>
<feature type="region of interest" description="Disordered" evidence="1">
    <location>
        <begin position="139"/>
        <end position="228"/>
    </location>
</feature>
<reference evidence="3 4" key="1">
    <citation type="submission" date="2021-01" db="EMBL/GenBank/DDBJ databases">
        <title>Whole genome shotgun sequence of Actinoplanes deccanensis NBRC 13994.</title>
        <authorList>
            <person name="Komaki H."/>
            <person name="Tamura T."/>
        </authorList>
    </citation>
    <scope>NUCLEOTIDE SEQUENCE [LARGE SCALE GENOMIC DNA]</scope>
    <source>
        <strain evidence="3 4">NBRC 13994</strain>
    </source>
</reference>
<feature type="transmembrane region" description="Helical" evidence="2">
    <location>
        <begin position="12"/>
        <end position="30"/>
    </location>
</feature>
<keyword evidence="2" id="KW-0472">Membrane</keyword>
<dbReference type="InterPro" id="IPR021235">
    <property type="entry name" value="DUF2637"/>
</dbReference>
<evidence type="ECO:0008006" key="5">
    <source>
        <dbReference type="Google" id="ProtNLM"/>
    </source>
</evidence>
<feature type="compositionally biased region" description="Polar residues" evidence="1">
    <location>
        <begin position="267"/>
        <end position="282"/>
    </location>
</feature>
<feature type="compositionally biased region" description="Low complexity" evidence="1">
    <location>
        <begin position="336"/>
        <end position="382"/>
    </location>
</feature>